<reference evidence="1" key="1">
    <citation type="submission" date="2021-10" db="EMBL/GenBank/DDBJ databases">
        <authorList>
            <person name="Piombo E."/>
        </authorList>
    </citation>
    <scope>NUCLEOTIDE SEQUENCE</scope>
</reference>
<accession>A0A9N9YAE5</accession>
<organism evidence="1 2">
    <name type="scientific">Clonostachys byssicola</name>
    <dbReference type="NCBI Taxonomy" id="160290"/>
    <lineage>
        <taxon>Eukaryota</taxon>
        <taxon>Fungi</taxon>
        <taxon>Dikarya</taxon>
        <taxon>Ascomycota</taxon>
        <taxon>Pezizomycotina</taxon>
        <taxon>Sordariomycetes</taxon>
        <taxon>Hypocreomycetidae</taxon>
        <taxon>Hypocreales</taxon>
        <taxon>Bionectriaceae</taxon>
        <taxon>Clonostachys</taxon>
    </lineage>
</organism>
<evidence type="ECO:0000313" key="2">
    <source>
        <dbReference type="Proteomes" id="UP000754883"/>
    </source>
</evidence>
<dbReference type="AlphaFoldDB" id="A0A9N9YAE5"/>
<keyword evidence="2" id="KW-1185">Reference proteome</keyword>
<proteinExistence type="predicted"/>
<name>A0A9N9YAE5_9HYPO</name>
<evidence type="ECO:0000313" key="1">
    <source>
        <dbReference type="EMBL" id="CAG9997420.1"/>
    </source>
</evidence>
<comment type="caution">
    <text evidence="1">The sequence shown here is derived from an EMBL/GenBank/DDBJ whole genome shotgun (WGS) entry which is preliminary data.</text>
</comment>
<gene>
    <name evidence="1" type="ORF">CBYS24578_00003065</name>
</gene>
<sequence length="111" mass="12287">MRDQSQVVGLQQPAVDGFPLANGPWVPKNMAGPSLRTQRWSNPTFRGFALGEMQVPPCRDDVISARWLGLASLYHKEPRRLDTSLLGAEGLAMYLCTQNNAPRDLNVPRGL</sequence>
<protein>
    <submittedName>
        <fullName evidence="1">Uncharacterized protein</fullName>
    </submittedName>
</protein>
<dbReference type="Proteomes" id="UP000754883">
    <property type="component" value="Unassembled WGS sequence"/>
</dbReference>
<dbReference type="EMBL" id="CABFNO020001546">
    <property type="protein sequence ID" value="CAG9997420.1"/>
    <property type="molecule type" value="Genomic_DNA"/>
</dbReference>